<evidence type="ECO:0000313" key="2">
    <source>
        <dbReference type="EMBL" id="CAI9170956.1"/>
    </source>
</evidence>
<name>A0ABN8ZFH4_RANTA</name>
<dbReference type="Proteomes" id="UP001176941">
    <property type="component" value="Chromosome 3"/>
</dbReference>
<proteinExistence type="predicted"/>
<evidence type="ECO:0000313" key="3">
    <source>
        <dbReference type="Proteomes" id="UP001176941"/>
    </source>
</evidence>
<reference evidence="2" key="1">
    <citation type="submission" date="2023-04" db="EMBL/GenBank/DDBJ databases">
        <authorList>
            <consortium name="ELIXIR-Norway"/>
        </authorList>
    </citation>
    <scope>NUCLEOTIDE SEQUENCE [LARGE SCALE GENOMIC DNA]</scope>
</reference>
<feature type="compositionally biased region" description="Polar residues" evidence="1">
    <location>
        <begin position="10"/>
        <end position="31"/>
    </location>
</feature>
<feature type="region of interest" description="Disordered" evidence="1">
    <location>
        <begin position="1"/>
        <end position="52"/>
    </location>
</feature>
<evidence type="ECO:0000256" key="1">
    <source>
        <dbReference type="SAM" id="MobiDB-lite"/>
    </source>
</evidence>
<feature type="region of interest" description="Disordered" evidence="1">
    <location>
        <begin position="200"/>
        <end position="222"/>
    </location>
</feature>
<feature type="compositionally biased region" description="Low complexity" evidence="1">
    <location>
        <begin position="32"/>
        <end position="43"/>
    </location>
</feature>
<dbReference type="EMBL" id="OX459939">
    <property type="protein sequence ID" value="CAI9170956.1"/>
    <property type="molecule type" value="Genomic_DNA"/>
</dbReference>
<gene>
    <name evidence="2" type="ORF">MRATA1EN1_LOCUS19918</name>
</gene>
<feature type="region of interest" description="Disordered" evidence="1">
    <location>
        <begin position="149"/>
        <end position="171"/>
    </location>
</feature>
<feature type="compositionally biased region" description="Polar residues" evidence="1">
    <location>
        <begin position="149"/>
        <end position="161"/>
    </location>
</feature>
<protein>
    <submittedName>
        <fullName evidence="2">Uncharacterized protein</fullName>
    </submittedName>
</protein>
<feature type="compositionally biased region" description="Low complexity" evidence="1">
    <location>
        <begin position="162"/>
        <end position="171"/>
    </location>
</feature>
<organism evidence="2 3">
    <name type="scientific">Rangifer tarandus platyrhynchus</name>
    <name type="common">Svalbard reindeer</name>
    <dbReference type="NCBI Taxonomy" id="3082113"/>
    <lineage>
        <taxon>Eukaryota</taxon>
        <taxon>Metazoa</taxon>
        <taxon>Chordata</taxon>
        <taxon>Craniata</taxon>
        <taxon>Vertebrata</taxon>
        <taxon>Euteleostomi</taxon>
        <taxon>Mammalia</taxon>
        <taxon>Eutheria</taxon>
        <taxon>Laurasiatheria</taxon>
        <taxon>Artiodactyla</taxon>
        <taxon>Ruminantia</taxon>
        <taxon>Pecora</taxon>
        <taxon>Cervidae</taxon>
        <taxon>Odocoileinae</taxon>
        <taxon>Rangifer</taxon>
    </lineage>
</organism>
<accession>A0ABN8ZFH4</accession>
<sequence>MKRVEKRTRSISSSTDPSGQQNGSSPIHGNMSSTALTVLSSVTKGEHSRVSAAKKLRKWSIKLFEIQPLRNTRTSDTNSAVYVPLRDLLRSAAAGKVPGFLHEPVAGGGGGPVDGESAPLMELVRRGQGALGRPAQTVLPASLTRSPTQVLPASLTRSSTQVLPAGPARPGVGPVVGSPEAILRGLELRGDSALLSPVKGAGRIGEREAGHPTLPPAGQTEG</sequence>
<keyword evidence="3" id="KW-1185">Reference proteome</keyword>